<dbReference type="InterPro" id="IPR006026">
    <property type="entry name" value="Peptidase_Metallo"/>
</dbReference>
<evidence type="ECO:0000256" key="9">
    <source>
        <dbReference type="PROSITE-ProRule" id="PRU01211"/>
    </source>
</evidence>
<keyword evidence="7 8" id="KW-1015">Disulfide bond</keyword>
<sequence length="385" mass="43220">MQGGEQEVSFGEGCFYKGVMMHELMHVIGFWHEQSRSDRDDWVVIQWENIQDGMAHNFDKYSQMEVDTLGAPYDYGSIMHYSAVSFSKSGLPTIVARNPTDETLGQRGGFSTTDVQKINQLYSCLGVHPDCGSSFLGGPSGEIKSPMHPQDYHDSLNCKWLINAMGTEPITLSFKEFSVEAGGARCMYDALKVYDGANERAPLLGTYCGETNPPDFRSSGDRMFITFSSDSSHGQRGFVIEYSSVQMLVDCDFDTDMCNLFQDRSDNFDWTRHQGSTPSGQTGPTADHTTRLGHYLFIEASSPQEVGHNAILRSPIYPPRDDGYCLDFYYHMYGVNVGDLNVYLFTGVRQEDLDWSMTGNQGNQWLRASISINPTSNFQETTTVW</sequence>
<accession>C3XV79</accession>
<dbReference type="GO" id="GO:0016020">
    <property type="term" value="C:membrane"/>
    <property type="evidence" value="ECO:0007669"/>
    <property type="project" value="InterPro"/>
</dbReference>
<dbReference type="PRINTS" id="PR00480">
    <property type="entry name" value="ASTACIN"/>
</dbReference>
<evidence type="ECO:0000313" key="14">
    <source>
        <dbReference type="EMBL" id="EEN68005.1"/>
    </source>
</evidence>
<dbReference type="eggNOG" id="KOG3714">
    <property type="taxonomic scope" value="Eukaryota"/>
</dbReference>
<proteinExistence type="predicted"/>
<dbReference type="EMBL" id="GG666468">
    <property type="protein sequence ID" value="EEN68005.1"/>
    <property type="molecule type" value="Genomic_DNA"/>
</dbReference>
<keyword evidence="4 9" id="KW-0378">Hydrolase</keyword>
<keyword evidence="5 9" id="KW-0862">Zinc</keyword>
<dbReference type="Gene3D" id="2.60.120.200">
    <property type="match status" value="1"/>
</dbReference>
<dbReference type="PANTHER" id="PTHR10127">
    <property type="entry name" value="DISCOIDIN, CUB, EGF, LAMININ , AND ZINC METALLOPROTEASE DOMAIN CONTAINING"/>
    <property type="match status" value="1"/>
</dbReference>
<evidence type="ECO:0000256" key="5">
    <source>
        <dbReference type="ARBA" id="ARBA00022833"/>
    </source>
</evidence>
<feature type="domain" description="CUB" evidence="11">
    <location>
        <begin position="131"/>
        <end position="245"/>
    </location>
</feature>
<comment type="cofactor">
    <cofactor evidence="9 10">
        <name>Zn(2+)</name>
        <dbReference type="ChEBI" id="CHEBI:29105"/>
    </cofactor>
    <text evidence="9 10">Binds 1 zinc ion per subunit.</text>
</comment>
<evidence type="ECO:0000256" key="10">
    <source>
        <dbReference type="RuleBase" id="RU361183"/>
    </source>
</evidence>
<feature type="binding site" evidence="9">
    <location>
        <position position="22"/>
    </location>
    <ligand>
        <name>Zn(2+)</name>
        <dbReference type="ChEBI" id="CHEBI:29105"/>
        <note>catalytic</note>
    </ligand>
</feature>
<comment type="caution">
    <text evidence="8">Lacks conserved residue(s) required for the propagation of feature annotation.</text>
</comment>
<dbReference type="SUPFAM" id="SSF49854">
    <property type="entry name" value="Spermadhesin, CUB domain"/>
    <property type="match status" value="1"/>
</dbReference>
<dbReference type="GO" id="GO:0006508">
    <property type="term" value="P:proteolysis"/>
    <property type="evidence" value="ECO:0007669"/>
    <property type="project" value="UniProtKB-KW"/>
</dbReference>
<dbReference type="InParanoid" id="C3XV79"/>
<dbReference type="SUPFAM" id="SSF49899">
    <property type="entry name" value="Concanavalin A-like lectins/glucanases"/>
    <property type="match status" value="1"/>
</dbReference>
<dbReference type="InterPro" id="IPR034035">
    <property type="entry name" value="Astacin-like_dom"/>
</dbReference>
<evidence type="ECO:0000256" key="4">
    <source>
        <dbReference type="ARBA" id="ARBA00022801"/>
    </source>
</evidence>
<dbReference type="PROSITE" id="PS50060">
    <property type="entry name" value="MAM_2"/>
    <property type="match status" value="1"/>
</dbReference>
<dbReference type="FunFam" id="2.60.120.200:FF:000182">
    <property type="entry name" value="MAM and LDL-receptor class A domain-containing protein 1"/>
    <property type="match status" value="1"/>
</dbReference>
<evidence type="ECO:0000256" key="1">
    <source>
        <dbReference type="ARBA" id="ARBA00022670"/>
    </source>
</evidence>
<dbReference type="MEROPS" id="M12.A38"/>
<keyword evidence="2 9" id="KW-0479">Metal-binding</keyword>
<feature type="domain" description="Peptidase M12A" evidence="13">
    <location>
        <begin position="1"/>
        <end position="125"/>
    </location>
</feature>
<organism>
    <name type="scientific">Branchiostoma floridae</name>
    <name type="common">Florida lancelet</name>
    <name type="synonym">Amphioxus</name>
    <dbReference type="NCBI Taxonomy" id="7739"/>
    <lineage>
        <taxon>Eukaryota</taxon>
        <taxon>Metazoa</taxon>
        <taxon>Chordata</taxon>
        <taxon>Cephalochordata</taxon>
        <taxon>Leptocardii</taxon>
        <taxon>Amphioxiformes</taxon>
        <taxon>Branchiostomatidae</taxon>
        <taxon>Branchiostoma</taxon>
    </lineage>
</organism>
<dbReference type="InterPro" id="IPR024079">
    <property type="entry name" value="MetalloPept_cat_dom_sf"/>
</dbReference>
<evidence type="ECO:0000259" key="11">
    <source>
        <dbReference type="PROSITE" id="PS01180"/>
    </source>
</evidence>
<dbReference type="InterPro" id="IPR000998">
    <property type="entry name" value="MAM_dom"/>
</dbReference>
<dbReference type="Gene3D" id="3.40.390.10">
    <property type="entry name" value="Collagenase (Catalytic Domain)"/>
    <property type="match status" value="1"/>
</dbReference>
<dbReference type="InterPro" id="IPR001506">
    <property type="entry name" value="Peptidase_M12A"/>
</dbReference>
<feature type="domain" description="MAM" evidence="12">
    <location>
        <begin position="249"/>
        <end position="379"/>
    </location>
</feature>
<gene>
    <name evidence="14" type="ORF">BRAFLDRAFT_86955</name>
</gene>
<dbReference type="SUPFAM" id="SSF55486">
    <property type="entry name" value="Metalloproteases ('zincins'), catalytic domain"/>
    <property type="match status" value="1"/>
</dbReference>
<feature type="binding site" evidence="9">
    <location>
        <position position="26"/>
    </location>
    <ligand>
        <name>Zn(2+)</name>
        <dbReference type="ChEBI" id="CHEBI:29105"/>
        <note>catalytic</note>
    </ligand>
</feature>
<dbReference type="CDD" id="cd00041">
    <property type="entry name" value="CUB"/>
    <property type="match status" value="1"/>
</dbReference>
<dbReference type="FunFam" id="3.40.390.10:FF:000143">
    <property type="entry name" value="Metalloendopeptidase"/>
    <property type="match status" value="1"/>
</dbReference>
<evidence type="ECO:0000256" key="8">
    <source>
        <dbReference type="PROSITE-ProRule" id="PRU00059"/>
    </source>
</evidence>
<feature type="disulfide bond" evidence="8">
    <location>
        <begin position="131"/>
        <end position="158"/>
    </location>
</feature>
<evidence type="ECO:0000256" key="7">
    <source>
        <dbReference type="ARBA" id="ARBA00023157"/>
    </source>
</evidence>
<dbReference type="GO" id="GO:0004222">
    <property type="term" value="F:metalloendopeptidase activity"/>
    <property type="evidence" value="ECO:0007669"/>
    <property type="project" value="UniProtKB-UniRule"/>
</dbReference>
<dbReference type="Pfam" id="PF01400">
    <property type="entry name" value="Astacin"/>
    <property type="match status" value="1"/>
</dbReference>
<dbReference type="FunCoup" id="C3XV79">
    <property type="interactions" value="1"/>
</dbReference>
<reference evidence="14" key="1">
    <citation type="journal article" date="2008" name="Nature">
        <title>The amphioxus genome and the evolution of the chordate karyotype.</title>
        <authorList>
            <consortium name="US DOE Joint Genome Institute (JGI-PGF)"/>
            <person name="Putnam N.H."/>
            <person name="Butts T."/>
            <person name="Ferrier D.E.K."/>
            <person name="Furlong R.F."/>
            <person name="Hellsten U."/>
            <person name="Kawashima T."/>
            <person name="Robinson-Rechavi M."/>
            <person name="Shoguchi E."/>
            <person name="Terry A."/>
            <person name="Yu J.-K."/>
            <person name="Benito-Gutierrez E.L."/>
            <person name="Dubchak I."/>
            <person name="Garcia-Fernandez J."/>
            <person name="Gibson-Brown J.J."/>
            <person name="Grigoriev I.V."/>
            <person name="Horton A.C."/>
            <person name="de Jong P.J."/>
            <person name="Jurka J."/>
            <person name="Kapitonov V.V."/>
            <person name="Kohara Y."/>
            <person name="Kuroki Y."/>
            <person name="Lindquist E."/>
            <person name="Lucas S."/>
            <person name="Osoegawa K."/>
            <person name="Pennacchio L.A."/>
            <person name="Salamov A.A."/>
            <person name="Satou Y."/>
            <person name="Sauka-Spengler T."/>
            <person name="Schmutz J."/>
            <person name="Shin-I T."/>
            <person name="Toyoda A."/>
            <person name="Bronner-Fraser M."/>
            <person name="Fujiyama A."/>
            <person name="Holland L.Z."/>
            <person name="Holland P.W.H."/>
            <person name="Satoh N."/>
            <person name="Rokhsar D.S."/>
        </authorList>
    </citation>
    <scope>NUCLEOTIDE SEQUENCE [LARGE SCALE GENOMIC DNA]</scope>
    <source>
        <strain evidence="14">S238N-H82</strain>
        <tissue evidence="14">Testes</tissue>
    </source>
</reference>
<dbReference type="SMART" id="SM00137">
    <property type="entry name" value="MAM"/>
    <property type="match status" value="1"/>
</dbReference>
<protein>
    <recommendedName>
        <fullName evidence="10">Metalloendopeptidase</fullName>
        <ecNumber evidence="10">3.4.24.-</ecNumber>
    </recommendedName>
</protein>
<evidence type="ECO:0000256" key="2">
    <source>
        <dbReference type="ARBA" id="ARBA00022723"/>
    </source>
</evidence>
<dbReference type="EC" id="3.4.24.-" evidence="10"/>
<dbReference type="InterPro" id="IPR035914">
    <property type="entry name" value="Sperma_CUB_dom_sf"/>
</dbReference>
<dbReference type="GO" id="GO:0008270">
    <property type="term" value="F:zinc ion binding"/>
    <property type="evidence" value="ECO:0007669"/>
    <property type="project" value="UniProtKB-UniRule"/>
</dbReference>
<dbReference type="CDD" id="cd04280">
    <property type="entry name" value="ZnMc_astacin_like"/>
    <property type="match status" value="1"/>
</dbReference>
<evidence type="ECO:0000256" key="3">
    <source>
        <dbReference type="ARBA" id="ARBA00022737"/>
    </source>
</evidence>
<dbReference type="Pfam" id="PF00629">
    <property type="entry name" value="MAM"/>
    <property type="match status" value="1"/>
</dbReference>
<name>C3XV79_BRAFL</name>
<dbReference type="PANTHER" id="PTHR10127:SF883">
    <property type="entry name" value="ZINC METALLOPROTEINASE NAS-8"/>
    <property type="match status" value="1"/>
</dbReference>
<dbReference type="SMART" id="SM00042">
    <property type="entry name" value="CUB"/>
    <property type="match status" value="1"/>
</dbReference>
<keyword evidence="3" id="KW-0677">Repeat</keyword>
<feature type="binding site" evidence="9">
    <location>
        <position position="32"/>
    </location>
    <ligand>
        <name>Zn(2+)</name>
        <dbReference type="ChEBI" id="CHEBI:29105"/>
        <note>catalytic</note>
    </ligand>
</feature>
<dbReference type="InterPro" id="IPR013320">
    <property type="entry name" value="ConA-like_dom_sf"/>
</dbReference>
<dbReference type="InterPro" id="IPR000859">
    <property type="entry name" value="CUB_dom"/>
</dbReference>
<dbReference type="FunFam" id="2.60.120.290:FF:000005">
    <property type="entry name" value="Procollagen C-endopeptidase enhancer 1"/>
    <property type="match status" value="1"/>
</dbReference>
<evidence type="ECO:0000259" key="13">
    <source>
        <dbReference type="PROSITE" id="PS51864"/>
    </source>
</evidence>
<dbReference type="Pfam" id="PF00431">
    <property type="entry name" value="CUB"/>
    <property type="match status" value="1"/>
</dbReference>
<evidence type="ECO:0000256" key="6">
    <source>
        <dbReference type="ARBA" id="ARBA00023049"/>
    </source>
</evidence>
<dbReference type="Gene3D" id="2.60.120.290">
    <property type="entry name" value="Spermadhesin, CUB domain"/>
    <property type="match status" value="1"/>
</dbReference>
<keyword evidence="1 9" id="KW-0645">Protease</keyword>
<dbReference type="SMART" id="SM00235">
    <property type="entry name" value="ZnMc"/>
    <property type="match status" value="1"/>
</dbReference>
<evidence type="ECO:0000259" key="12">
    <source>
        <dbReference type="PROSITE" id="PS50060"/>
    </source>
</evidence>
<dbReference type="PROSITE" id="PS51864">
    <property type="entry name" value="ASTACIN"/>
    <property type="match status" value="1"/>
</dbReference>
<feature type="active site" evidence="9">
    <location>
        <position position="23"/>
    </location>
</feature>
<keyword evidence="6 9" id="KW-0482">Metalloprotease</keyword>
<dbReference type="AlphaFoldDB" id="C3XV79"/>
<dbReference type="PROSITE" id="PS01180">
    <property type="entry name" value="CUB"/>
    <property type="match status" value="1"/>
</dbReference>
<dbReference type="CDD" id="cd06263">
    <property type="entry name" value="MAM"/>
    <property type="match status" value="1"/>
</dbReference>